<reference evidence="6" key="3">
    <citation type="submission" date="2025-09" db="UniProtKB">
        <authorList>
            <consortium name="Ensembl"/>
        </authorList>
    </citation>
    <scope>IDENTIFICATION</scope>
</reference>
<evidence type="ECO:0000256" key="3">
    <source>
        <dbReference type="ARBA" id="ARBA00022614"/>
    </source>
</evidence>
<dbReference type="GO" id="GO:0005634">
    <property type="term" value="C:nucleus"/>
    <property type="evidence" value="ECO:0007669"/>
    <property type="project" value="TreeGrafter"/>
</dbReference>
<proteinExistence type="predicted"/>
<reference evidence="6" key="2">
    <citation type="submission" date="2025-08" db="UniProtKB">
        <authorList>
            <consortium name="Ensembl"/>
        </authorList>
    </citation>
    <scope>IDENTIFICATION</scope>
</reference>
<evidence type="ECO:0000313" key="7">
    <source>
        <dbReference type="Proteomes" id="UP000314982"/>
    </source>
</evidence>
<feature type="region of interest" description="Disordered" evidence="5">
    <location>
        <begin position="56"/>
        <end position="79"/>
    </location>
</feature>
<dbReference type="Ensembl" id="ENSHHUT00000005118.1">
    <property type="protein sequence ID" value="ENSHHUP00000004954.1"/>
    <property type="gene ID" value="ENSHHUG00000003069.1"/>
</dbReference>
<keyword evidence="4" id="KW-0677">Repeat</keyword>
<dbReference type="Proteomes" id="UP000314982">
    <property type="component" value="Unassembled WGS sequence"/>
</dbReference>
<organism evidence="6 7">
    <name type="scientific">Hucho hucho</name>
    <name type="common">huchen</name>
    <dbReference type="NCBI Taxonomy" id="62062"/>
    <lineage>
        <taxon>Eukaryota</taxon>
        <taxon>Metazoa</taxon>
        <taxon>Chordata</taxon>
        <taxon>Craniata</taxon>
        <taxon>Vertebrata</taxon>
        <taxon>Euteleostomi</taxon>
        <taxon>Actinopterygii</taxon>
        <taxon>Neopterygii</taxon>
        <taxon>Teleostei</taxon>
        <taxon>Protacanthopterygii</taxon>
        <taxon>Salmoniformes</taxon>
        <taxon>Salmonidae</taxon>
        <taxon>Salmoninae</taxon>
        <taxon>Hucho</taxon>
    </lineage>
</organism>
<dbReference type="PANTHER" id="PTHR22710:SF2">
    <property type="entry name" value="X-RAY RADIATION RESISTANCE-ASSOCIATED PROTEIN 1"/>
    <property type="match status" value="1"/>
</dbReference>
<keyword evidence="7" id="KW-1185">Reference proteome</keyword>
<keyword evidence="3" id="KW-0433">Leucine-rich repeat</keyword>
<name>A0A4W5JYN5_9TELE</name>
<protein>
    <submittedName>
        <fullName evidence="6">Uncharacterized protein</fullName>
    </submittedName>
</protein>
<evidence type="ECO:0000256" key="4">
    <source>
        <dbReference type="ARBA" id="ARBA00022737"/>
    </source>
</evidence>
<accession>A0A4W5JYN5</accession>
<dbReference type="PANTHER" id="PTHR22710">
    <property type="entry name" value="X-RAY RADIATION RESISTANCE ASSOCIATED PROTEIN 1 XRRA1"/>
    <property type="match status" value="1"/>
</dbReference>
<keyword evidence="2" id="KW-0963">Cytoplasm</keyword>
<evidence type="ECO:0000313" key="6">
    <source>
        <dbReference type="Ensembl" id="ENSHHUP00000004954.1"/>
    </source>
</evidence>
<comment type="subcellular location">
    <subcellularLocation>
        <location evidence="1">Cytoplasm</location>
    </subcellularLocation>
</comment>
<dbReference type="AlphaFoldDB" id="A0A4W5JYN5"/>
<evidence type="ECO:0000256" key="2">
    <source>
        <dbReference type="ARBA" id="ARBA00022490"/>
    </source>
</evidence>
<evidence type="ECO:0000256" key="1">
    <source>
        <dbReference type="ARBA" id="ARBA00004496"/>
    </source>
</evidence>
<reference evidence="7" key="1">
    <citation type="submission" date="2018-06" db="EMBL/GenBank/DDBJ databases">
        <title>Genome assembly of Danube salmon.</title>
        <authorList>
            <person name="Macqueen D.J."/>
            <person name="Gundappa M.K."/>
        </authorList>
    </citation>
    <scope>NUCLEOTIDE SEQUENCE [LARGE SCALE GENOMIC DNA]</scope>
</reference>
<sequence length="250" mass="27994">IHIYIFLQVKTKIPKVTKVPILILLEAPCSPALHDPGSLGEKHVVDHCTNPLSVERKSTEKSGCSSHAMDEENKQESMGTAHRVGAIEDAIESSDDTFQHGESFFVTQVICMVSFMIFKRTVTDLHDESEYHLLSDETEEVKEIEEKNESNAIPGKFRGFELLLDAKPDPDMVEPVGLQHTVRMLELKLKNLLVYRDSKPNLDCLQKPYEEKEKRVSCVTVDLANGGAVTQARGRVLYFSGVSIKSVLIN</sequence>
<dbReference type="GO" id="GO:0005737">
    <property type="term" value="C:cytoplasm"/>
    <property type="evidence" value="ECO:0007669"/>
    <property type="project" value="UniProtKB-SubCell"/>
</dbReference>
<evidence type="ECO:0000256" key="5">
    <source>
        <dbReference type="SAM" id="MobiDB-lite"/>
    </source>
</evidence>